<organism evidence="12">
    <name type="scientific">Brassica oleracea</name>
    <name type="common">Wild cabbage</name>
    <dbReference type="NCBI Taxonomy" id="3712"/>
    <lineage>
        <taxon>Eukaryota</taxon>
        <taxon>Viridiplantae</taxon>
        <taxon>Streptophyta</taxon>
        <taxon>Embryophyta</taxon>
        <taxon>Tracheophyta</taxon>
        <taxon>Spermatophyta</taxon>
        <taxon>Magnoliopsida</taxon>
        <taxon>eudicotyledons</taxon>
        <taxon>Gunneridae</taxon>
        <taxon>Pentapetalae</taxon>
        <taxon>rosids</taxon>
        <taxon>malvids</taxon>
        <taxon>Brassicales</taxon>
        <taxon>Brassicaceae</taxon>
        <taxon>Brassiceae</taxon>
        <taxon>Brassica</taxon>
    </lineage>
</organism>
<dbReference type="InterPro" id="IPR010561">
    <property type="entry name" value="LIN-9/ALY1"/>
</dbReference>
<evidence type="ECO:0000256" key="4">
    <source>
        <dbReference type="ARBA" id="ARBA00023242"/>
    </source>
</evidence>
<accession>A0A3P6DU42</accession>
<dbReference type="Pfam" id="PF16899">
    <property type="entry name" value="Cyclin_C_2"/>
    <property type="match status" value="1"/>
</dbReference>
<feature type="compositionally biased region" description="Basic residues" evidence="9">
    <location>
        <begin position="28"/>
        <end position="37"/>
    </location>
</feature>
<dbReference type="Pfam" id="PF06584">
    <property type="entry name" value="DIRP"/>
    <property type="match status" value="1"/>
</dbReference>
<comment type="subcellular location">
    <subcellularLocation>
        <location evidence="1">Nucleus</location>
    </subcellularLocation>
</comment>
<dbReference type="GO" id="GO:0051726">
    <property type="term" value="P:regulation of cell cycle"/>
    <property type="evidence" value="ECO:0007669"/>
    <property type="project" value="TreeGrafter"/>
</dbReference>
<evidence type="ECO:0000256" key="1">
    <source>
        <dbReference type="ARBA" id="ARBA00004123"/>
    </source>
</evidence>
<protein>
    <recommendedName>
        <fullName evidence="6">Cyclin-H1-1</fullName>
    </recommendedName>
</protein>
<dbReference type="InterPro" id="IPR033471">
    <property type="entry name" value="DIRP"/>
</dbReference>
<feature type="compositionally biased region" description="Basic and acidic residues" evidence="9">
    <location>
        <begin position="230"/>
        <end position="241"/>
    </location>
</feature>
<dbReference type="PANTHER" id="PTHR21689">
    <property type="entry name" value="LIN-9"/>
    <property type="match status" value="1"/>
</dbReference>
<dbReference type="SUPFAM" id="SSF46689">
    <property type="entry name" value="Homeodomain-like"/>
    <property type="match status" value="1"/>
</dbReference>
<feature type="compositionally biased region" description="Basic residues" evidence="9">
    <location>
        <begin position="493"/>
        <end position="503"/>
    </location>
</feature>
<feature type="region of interest" description="Disordered" evidence="9">
    <location>
        <begin position="347"/>
        <end position="516"/>
    </location>
</feature>
<dbReference type="InterPro" id="IPR009057">
    <property type="entry name" value="Homeodomain-like_sf"/>
</dbReference>
<proteinExistence type="inferred from homology"/>
<evidence type="ECO:0000256" key="6">
    <source>
        <dbReference type="ARBA" id="ARBA00070296"/>
    </source>
</evidence>
<dbReference type="GO" id="GO:0006351">
    <property type="term" value="P:DNA-templated transcription"/>
    <property type="evidence" value="ECO:0007669"/>
    <property type="project" value="InterPro"/>
</dbReference>
<evidence type="ECO:0000313" key="12">
    <source>
        <dbReference type="EMBL" id="VDD26854.1"/>
    </source>
</evidence>
<dbReference type="Pfam" id="PF00249">
    <property type="entry name" value="Myb_DNA-binding"/>
    <property type="match status" value="1"/>
</dbReference>
<evidence type="ECO:0000259" key="11">
    <source>
        <dbReference type="SMART" id="SM01135"/>
    </source>
</evidence>
<dbReference type="InterPro" id="IPR031658">
    <property type="entry name" value="Cyclin_C_2"/>
</dbReference>
<dbReference type="InterPro" id="IPR036915">
    <property type="entry name" value="Cyclin-like_sf"/>
</dbReference>
<dbReference type="Gene3D" id="1.20.58.1880">
    <property type="match status" value="1"/>
</dbReference>
<evidence type="ECO:0000256" key="9">
    <source>
        <dbReference type="SAM" id="MobiDB-lite"/>
    </source>
</evidence>
<feature type="region of interest" description="Disordered" evidence="9">
    <location>
        <begin position="185"/>
        <end position="206"/>
    </location>
</feature>
<dbReference type="Pfam" id="PF00134">
    <property type="entry name" value="Cyclin_N"/>
    <property type="match status" value="1"/>
</dbReference>
<evidence type="ECO:0000256" key="8">
    <source>
        <dbReference type="SAM" id="Coils"/>
    </source>
</evidence>
<keyword evidence="8" id="KW-0175">Coiled coil</keyword>
<dbReference type="FunFam" id="1.10.472.10:FF:000029">
    <property type="entry name" value="Cyclin h"/>
    <property type="match status" value="1"/>
</dbReference>
<dbReference type="SMART" id="SM00385">
    <property type="entry name" value="CYCLIN"/>
    <property type="match status" value="1"/>
</dbReference>
<dbReference type="SUPFAM" id="SSF47954">
    <property type="entry name" value="Cyclin-like"/>
    <property type="match status" value="2"/>
</dbReference>
<keyword evidence="4" id="KW-0539">Nucleus</keyword>
<dbReference type="GO" id="GO:0003677">
    <property type="term" value="F:DNA binding"/>
    <property type="evidence" value="ECO:0007669"/>
    <property type="project" value="TreeGrafter"/>
</dbReference>
<feature type="region of interest" description="Disordered" evidence="9">
    <location>
        <begin position="230"/>
        <end position="265"/>
    </location>
</feature>
<feature type="compositionally biased region" description="Basic residues" evidence="9">
    <location>
        <begin position="1277"/>
        <end position="1287"/>
    </location>
</feature>
<comment type="similarity">
    <text evidence="7">Belongs to the cyclin family.</text>
</comment>
<dbReference type="InterPro" id="IPR013763">
    <property type="entry name" value="Cyclin-like_dom"/>
</dbReference>
<dbReference type="CDD" id="cd20586">
    <property type="entry name" value="CYCLIN_AcCycH_rpt2"/>
    <property type="match status" value="1"/>
</dbReference>
<dbReference type="InterPro" id="IPR006671">
    <property type="entry name" value="Cyclin_N"/>
</dbReference>
<evidence type="ECO:0000256" key="7">
    <source>
        <dbReference type="RuleBase" id="RU000383"/>
    </source>
</evidence>
<feature type="compositionally biased region" description="Basic and acidic residues" evidence="9">
    <location>
        <begin position="14"/>
        <end position="26"/>
    </location>
</feature>
<dbReference type="GO" id="GO:0005654">
    <property type="term" value="C:nucleoplasm"/>
    <property type="evidence" value="ECO:0007669"/>
    <property type="project" value="TreeGrafter"/>
</dbReference>
<evidence type="ECO:0000256" key="3">
    <source>
        <dbReference type="ARBA" id="ARBA00023127"/>
    </source>
</evidence>
<dbReference type="SMART" id="SM01135">
    <property type="entry name" value="DIRP"/>
    <property type="match status" value="1"/>
</dbReference>
<evidence type="ECO:0000259" key="10">
    <source>
        <dbReference type="SMART" id="SM00385"/>
    </source>
</evidence>
<evidence type="ECO:0000256" key="5">
    <source>
        <dbReference type="ARBA" id="ARBA00023306"/>
    </source>
</evidence>
<dbReference type="InterPro" id="IPR001005">
    <property type="entry name" value="SANT/Myb"/>
</dbReference>
<feature type="compositionally biased region" description="Basic and acidic residues" evidence="9">
    <location>
        <begin position="349"/>
        <end position="374"/>
    </location>
</feature>
<sequence length="1299" mass="146767">MGPSRTSKSVYKRSNKEPSPEKELRNSSKTKPRKKRLTDKLGPQWAKVELERFYDAYRKHGRDWKKVAAAVRNNRSVDMVEALFNMNRAYLSLPEGTASVVGLIAMMTDHYSVIEESESEEEEEGHGASGVSVKYQKRKLAKLSSIDFRQEVIPPHSVASAEGCLPFLKLTQAYGIERRAAGKRTPRFPVPSEYEREEREGCMPPSKRAKKQLEAHDDDTLALAMANAVRRGEGSPYRRAEVNGSTSNGKMSQAKEAQSKHGASSMVRNVVRISRDRRHIKAAPGGALLVNTEGAGTVEKGKNVRFEEAEGAASNDSGEAGSANEGFKSGDEFEALQALAALSGLLSPDELKESESNPQLKEDRIGNNVDEKPNTPETFVRSYHRRKSKQAAPEDSLILPVSPADANAVSIGEPGTSKRKRKTLHDKESAEDDNLKTMFKARRADQSPPKRLKTAKTAEESSSPSDKKITEPDAVVSATQVSGPGPASLRQRPPNRRKMSLKKSLRERAKISETTHEKPHSCKKELLKEQVSTCLSCPLVRRRCIYEWFYSAIDYPWFAKMEFIDFLNHLGIGTPRLTRLEWSVIKSSLGRTRRFSEKFIQEERDKLKQYRESARKHYTELRTGAREELPRDFAQPLSVGNRVIAIHPKTREVRDGKILAVDHNKCNVLFDDLGVDSVMDIDIMPLNPLEYMPYGLMRQIESKEVELNRHPSSDKSALFPPHVLENIDFSMLPPEKQSLQNDRDKRVKTDQLYNIANDNARQGENQRALMLEYASDAEEMEPEMLGIVSGSRSIAQAMVDAAMKAASLVKDDKDKRNVVLQALDSMDEHHQALNYSVVSGIKHQDQTNGSFEHHHQSWSPSNTEGLMASELIASCLSTWLMIQRCTEKQYPPADVAQVMEIAVRSLEPRCPQNMPIYRDIQTCMGWITNQIMFLNRRLVVDSVSEFDRRELLLVMADFQTSTQRAKWIFTPQKLEERYKAANQRAVQLLEKCGTTQVEVDASGSLTYPTQKVDAGGDQGDNKLKPLSVDEERFMRAFYEAKVQEVCSAFEFPHKIQATALQYFKRFYLQWSVMQHHPKEIMLTCVYAACKIEENHVSAEEIGKGIKQDHHVILKYEMAVLQATSLCLYISHSLEFDLIVYAPYRAIEGFVSNMEEFLQARDDEIQKLESLLKAATAEADKVMLTDAPLLFPPGQLALAALRIANGVLEVVDFDRYLENIVSQPNSEHTTSELIKLLDEIEYLVKNYKYPSEKDMKHINRKLKSCLGHSSSHDESKKREKRSKHKSHRNSSDTPKGPPIG</sequence>
<evidence type="ECO:0000256" key="2">
    <source>
        <dbReference type="ARBA" id="ARBA00022618"/>
    </source>
</evidence>
<feature type="region of interest" description="Disordered" evidence="9">
    <location>
        <begin position="1"/>
        <end position="40"/>
    </location>
</feature>
<gene>
    <name evidence="12" type="ORF">BOLC2T11886H</name>
</gene>
<dbReference type="FunFam" id="1.10.472.10:FF:000063">
    <property type="entry name" value="cyclin-H1-1"/>
    <property type="match status" value="1"/>
</dbReference>
<dbReference type="GO" id="GO:0006357">
    <property type="term" value="P:regulation of transcription by RNA polymerase II"/>
    <property type="evidence" value="ECO:0007669"/>
    <property type="project" value="TreeGrafter"/>
</dbReference>
<feature type="domain" description="DIRP" evidence="11">
    <location>
        <begin position="549"/>
        <end position="649"/>
    </location>
</feature>
<dbReference type="CDD" id="cd20585">
    <property type="entry name" value="CYCLIN_AcCycH_rpt1"/>
    <property type="match status" value="1"/>
</dbReference>
<dbReference type="PANTHER" id="PTHR21689:SF8">
    <property type="entry name" value="DIRP DOMAIN-CONTAINING PROTEIN"/>
    <property type="match status" value="1"/>
</dbReference>
<dbReference type="GO" id="GO:0051301">
    <property type="term" value="P:cell division"/>
    <property type="evidence" value="ECO:0007669"/>
    <property type="project" value="UniProtKB-KW"/>
</dbReference>
<name>A0A3P6DU42_BRAOL</name>
<dbReference type="Gene3D" id="1.10.472.10">
    <property type="entry name" value="Cyclin-like"/>
    <property type="match status" value="2"/>
</dbReference>
<keyword evidence="2" id="KW-0132">Cell division</keyword>
<keyword evidence="5" id="KW-0131">Cell cycle</keyword>
<feature type="compositionally biased region" description="Basic and acidic residues" evidence="9">
    <location>
        <begin position="504"/>
        <end position="516"/>
    </location>
</feature>
<feature type="coiled-coil region" evidence="8">
    <location>
        <begin position="1157"/>
        <end position="1184"/>
    </location>
</feature>
<reference evidence="12" key="1">
    <citation type="submission" date="2018-11" db="EMBL/GenBank/DDBJ databases">
        <authorList>
            <consortium name="Genoscope - CEA"/>
            <person name="William W."/>
        </authorList>
    </citation>
    <scope>NUCLEOTIDE SEQUENCE</scope>
</reference>
<dbReference type="EMBL" id="LR031874">
    <property type="protein sequence ID" value="VDD26854.1"/>
    <property type="molecule type" value="Genomic_DNA"/>
</dbReference>
<dbReference type="GO" id="GO:0017053">
    <property type="term" value="C:transcription repressor complex"/>
    <property type="evidence" value="ECO:0007669"/>
    <property type="project" value="InterPro"/>
</dbReference>
<feature type="domain" description="Cyclin-like" evidence="10">
    <location>
        <begin position="1040"/>
        <end position="1121"/>
    </location>
</feature>
<feature type="region of interest" description="Disordered" evidence="9">
    <location>
        <begin position="1261"/>
        <end position="1299"/>
    </location>
</feature>
<keyword evidence="3 7" id="KW-0195">Cyclin</keyword>